<evidence type="ECO:0000313" key="2">
    <source>
        <dbReference type="Proteomes" id="UP000179467"/>
    </source>
</evidence>
<dbReference type="AlphaFoldDB" id="A0A1S1HHS8"/>
<sequence>MTSFTATYSPEDNKIRLYASSRLDAETYARVKEAGFQWAPKQELFVAPKWTPQREDLAVELAGEIEPEEMTLAERAAIKAERLDGLAHKRHAEANSFARRADELSQAFHMGQPILVGHHSERGARKTQERMHSAMTASTGAEKAATYWLYRATGVERFANMKNDPRTRANRIKTLLAELRDLQRGINTAHAALAIWDRFTTDEQIRHALGNMDTRKTWSNYDLYYKVDKGEITPADARQSCIEGATLAVNGPIRRRWIEHVLNRLAFERSMLGDIPRYDGELTPVIIQAFAREQGAEGPKCTVPHAGVFRLESPVPLPAHIAPEASLALSEDGWRDLMQASGYTVPARTARRVSAKPDAVPLINPSQEQAEQLQTIWNLHMVAASNGKHSAAKSNSIYSTTQATYSANSKGDYAPFKTIEIAADGRRVRMEWQRQERVRSGEPVARIRISTIGAEFYKPDALLVITDKPTKPLPIDLDTLEAAARQAAGEEVAA</sequence>
<comment type="caution">
    <text evidence="1">The sequence shown here is derived from an EMBL/GenBank/DDBJ whole genome shotgun (WGS) entry which is preliminary data.</text>
</comment>
<reference evidence="1 2" key="1">
    <citation type="submission" date="2016-09" db="EMBL/GenBank/DDBJ databases">
        <title>Metabolic pathway, cell adaptation mechanisms and a novel monoxygenase revealed through proteogenomic-transcription analysis of a Sphingomonas haloaromaticamans strain degrading the fungicide ortho-phenylphenol.</title>
        <authorList>
            <person name="Perruchon C."/>
            <person name="Papadopoulou E.S."/>
            <person name="Rousidou C."/>
            <person name="Vasileiadis S."/>
            <person name="Tanou G."/>
            <person name="Amoutzias G."/>
            <person name="Molassiotis A."/>
            <person name="Karpouzas D.G."/>
        </authorList>
    </citation>
    <scope>NUCLEOTIDE SEQUENCE [LARGE SCALE GENOMIC DNA]</scope>
    <source>
        <strain evidence="1 2">P3</strain>
    </source>
</reference>
<evidence type="ECO:0000313" key="1">
    <source>
        <dbReference type="EMBL" id="OHT21608.1"/>
    </source>
</evidence>
<dbReference type="RefSeq" id="WP_070934641.1">
    <property type="nucleotide sequence ID" value="NZ_MIPT01000001.1"/>
</dbReference>
<keyword evidence="2" id="KW-1185">Reference proteome</keyword>
<dbReference type="InterPro" id="IPR021944">
    <property type="entry name" value="DUF3560"/>
</dbReference>
<protein>
    <submittedName>
        <fullName evidence="1">Uncharacterized protein</fullName>
    </submittedName>
</protein>
<dbReference type="OrthoDB" id="9803716at2"/>
<dbReference type="Proteomes" id="UP000179467">
    <property type="component" value="Unassembled WGS sequence"/>
</dbReference>
<gene>
    <name evidence="1" type="ORF">BHE75_03619</name>
</gene>
<dbReference type="EMBL" id="MIPT01000001">
    <property type="protein sequence ID" value="OHT21608.1"/>
    <property type="molecule type" value="Genomic_DNA"/>
</dbReference>
<name>A0A1S1HHS8_9SPHN</name>
<accession>A0A1S1HHS8</accession>
<dbReference type="Pfam" id="PF12083">
    <property type="entry name" value="DUF3560"/>
    <property type="match status" value="1"/>
</dbReference>
<organism evidence="1 2">
    <name type="scientific">Edaphosphingomonas haloaromaticamans</name>
    <dbReference type="NCBI Taxonomy" id="653954"/>
    <lineage>
        <taxon>Bacteria</taxon>
        <taxon>Pseudomonadati</taxon>
        <taxon>Pseudomonadota</taxon>
        <taxon>Alphaproteobacteria</taxon>
        <taxon>Sphingomonadales</taxon>
        <taxon>Rhizorhabdaceae</taxon>
        <taxon>Edaphosphingomonas</taxon>
    </lineage>
</organism>
<proteinExistence type="predicted"/>